<evidence type="ECO:0000256" key="2">
    <source>
        <dbReference type="ARBA" id="ARBA00008816"/>
    </source>
</evidence>
<evidence type="ECO:0000259" key="7">
    <source>
        <dbReference type="SMART" id="SM00014"/>
    </source>
</evidence>
<comment type="subcellular location">
    <subcellularLocation>
        <location evidence="1">Membrane</location>
        <topology evidence="1">Multi-pass membrane protein</topology>
    </subcellularLocation>
</comment>
<gene>
    <name evidence="8" type="ORF">PYCCODRAFT_1433127</name>
</gene>
<dbReference type="CDD" id="cd03390">
    <property type="entry name" value="PAP2_containing_1_like"/>
    <property type="match status" value="1"/>
</dbReference>
<keyword evidence="4 6" id="KW-1133">Transmembrane helix</keyword>
<feature type="transmembrane region" description="Helical" evidence="6">
    <location>
        <begin position="191"/>
        <end position="210"/>
    </location>
</feature>
<feature type="transmembrane region" description="Helical" evidence="6">
    <location>
        <begin position="65"/>
        <end position="85"/>
    </location>
</feature>
<dbReference type="GO" id="GO:0008195">
    <property type="term" value="F:phosphatidate phosphatase activity"/>
    <property type="evidence" value="ECO:0007669"/>
    <property type="project" value="TreeGrafter"/>
</dbReference>
<dbReference type="GO" id="GO:0046839">
    <property type="term" value="P:phospholipid dephosphorylation"/>
    <property type="evidence" value="ECO:0007669"/>
    <property type="project" value="TreeGrafter"/>
</dbReference>
<dbReference type="PANTHER" id="PTHR10165">
    <property type="entry name" value="LIPID PHOSPHATE PHOSPHATASE"/>
    <property type="match status" value="1"/>
</dbReference>
<dbReference type="Pfam" id="PF01569">
    <property type="entry name" value="PAP2"/>
    <property type="match status" value="1"/>
</dbReference>
<evidence type="ECO:0000256" key="3">
    <source>
        <dbReference type="ARBA" id="ARBA00022692"/>
    </source>
</evidence>
<feature type="transmembrane region" description="Helical" evidence="6">
    <location>
        <begin position="157"/>
        <end position="179"/>
    </location>
</feature>
<dbReference type="SUPFAM" id="SSF48317">
    <property type="entry name" value="Acid phosphatase/Vanadium-dependent haloperoxidase"/>
    <property type="match status" value="1"/>
</dbReference>
<keyword evidence="8" id="KW-0575">Peroxidase</keyword>
<name>A0A1Y2IUF1_TRAC3</name>
<dbReference type="PANTHER" id="PTHR10165:SF35">
    <property type="entry name" value="RE23632P"/>
    <property type="match status" value="1"/>
</dbReference>
<comment type="similarity">
    <text evidence="2">Belongs to the PA-phosphatase related phosphoesterase family.</text>
</comment>
<evidence type="ECO:0000256" key="5">
    <source>
        <dbReference type="ARBA" id="ARBA00023136"/>
    </source>
</evidence>
<dbReference type="Gene3D" id="1.20.144.10">
    <property type="entry name" value="Phosphatidic acid phosphatase type 2/haloperoxidase"/>
    <property type="match status" value="1"/>
</dbReference>
<feature type="transmembrane region" description="Helical" evidence="6">
    <location>
        <begin position="222"/>
        <end position="241"/>
    </location>
</feature>
<reference evidence="8 9" key="1">
    <citation type="journal article" date="2015" name="Biotechnol. Biofuels">
        <title>Enhanced degradation of softwood versus hardwood by the white-rot fungus Pycnoporus coccineus.</title>
        <authorList>
            <person name="Couturier M."/>
            <person name="Navarro D."/>
            <person name="Chevret D."/>
            <person name="Henrissat B."/>
            <person name="Piumi F."/>
            <person name="Ruiz-Duenas F.J."/>
            <person name="Martinez A.T."/>
            <person name="Grigoriev I.V."/>
            <person name="Riley R."/>
            <person name="Lipzen A."/>
            <person name="Berrin J.G."/>
            <person name="Master E.R."/>
            <person name="Rosso M.N."/>
        </authorList>
    </citation>
    <scope>NUCLEOTIDE SEQUENCE [LARGE SCALE GENOMIC DNA]</scope>
    <source>
        <strain evidence="8 9">BRFM310</strain>
    </source>
</reference>
<dbReference type="InterPro" id="IPR000326">
    <property type="entry name" value="PAP2/HPO"/>
</dbReference>
<dbReference type="GO" id="GO:0004601">
    <property type="term" value="F:peroxidase activity"/>
    <property type="evidence" value="ECO:0007669"/>
    <property type="project" value="UniProtKB-KW"/>
</dbReference>
<dbReference type="EMBL" id="KZ084095">
    <property type="protein sequence ID" value="OSD04789.1"/>
    <property type="molecule type" value="Genomic_DNA"/>
</dbReference>
<keyword evidence="5 6" id="KW-0472">Membrane</keyword>
<protein>
    <submittedName>
        <fullName evidence="8">Acid phosphatase/Vanadium-dependent haloperoxidase</fullName>
    </submittedName>
</protein>
<evidence type="ECO:0000313" key="9">
    <source>
        <dbReference type="Proteomes" id="UP000193067"/>
    </source>
</evidence>
<organism evidence="8 9">
    <name type="scientific">Trametes coccinea (strain BRFM310)</name>
    <name type="common">Pycnoporus coccineus</name>
    <dbReference type="NCBI Taxonomy" id="1353009"/>
    <lineage>
        <taxon>Eukaryota</taxon>
        <taxon>Fungi</taxon>
        <taxon>Dikarya</taxon>
        <taxon>Basidiomycota</taxon>
        <taxon>Agaricomycotina</taxon>
        <taxon>Agaricomycetes</taxon>
        <taxon>Polyporales</taxon>
        <taxon>Polyporaceae</taxon>
        <taxon>Trametes</taxon>
    </lineage>
</organism>
<accession>A0A1Y2IUF1</accession>
<sequence length="291" mass="32904">MDRHSEWLQWLFFLDRPYIVDMLCSSVMWFTSRYISTLAPFERDFDHKDPLIDHKHRPNTIGGELNLTLVLFLPLGLTVAVALIRRSLMEVYHSFLGIISASALTNLMTEFLKNRVGRLRPDFLARCKWDKELKACTGKLDSILEGRRSFPSGHSSMAFCGMTFLSLWIAMATGAWRITETVPGGAFHRSKLVRLVLSLVPLAFATWVAVSRLEDYRHHKEDVIVGSLIGIVCATICYHLYWPSPFSAQPYGPRVLYGPNLSEQHGGLPVTDNAYGYELAGLSNEHAEQSV</sequence>
<dbReference type="Proteomes" id="UP000193067">
    <property type="component" value="Unassembled WGS sequence"/>
</dbReference>
<dbReference type="AlphaFoldDB" id="A0A1Y2IUF1"/>
<keyword evidence="9" id="KW-1185">Reference proteome</keyword>
<proteinExistence type="inferred from homology"/>
<keyword evidence="8" id="KW-0560">Oxidoreductase</keyword>
<evidence type="ECO:0000256" key="1">
    <source>
        <dbReference type="ARBA" id="ARBA00004141"/>
    </source>
</evidence>
<dbReference type="STRING" id="1353009.A0A1Y2IUF1"/>
<keyword evidence="3 6" id="KW-0812">Transmembrane</keyword>
<dbReference type="InterPro" id="IPR043216">
    <property type="entry name" value="PAP-like"/>
</dbReference>
<dbReference type="GO" id="GO:0006644">
    <property type="term" value="P:phospholipid metabolic process"/>
    <property type="evidence" value="ECO:0007669"/>
    <property type="project" value="InterPro"/>
</dbReference>
<dbReference type="OrthoDB" id="10030083at2759"/>
<evidence type="ECO:0000313" key="8">
    <source>
        <dbReference type="EMBL" id="OSD04789.1"/>
    </source>
</evidence>
<dbReference type="SMART" id="SM00014">
    <property type="entry name" value="acidPPc"/>
    <property type="match status" value="1"/>
</dbReference>
<dbReference type="GO" id="GO:0016020">
    <property type="term" value="C:membrane"/>
    <property type="evidence" value="ECO:0007669"/>
    <property type="project" value="UniProtKB-SubCell"/>
</dbReference>
<feature type="domain" description="Phosphatidic acid phosphatase type 2/haloperoxidase" evidence="7">
    <location>
        <begin position="95"/>
        <end position="238"/>
    </location>
</feature>
<evidence type="ECO:0000256" key="6">
    <source>
        <dbReference type="SAM" id="Phobius"/>
    </source>
</evidence>
<dbReference type="InterPro" id="IPR036938">
    <property type="entry name" value="PAP2/HPO_sf"/>
</dbReference>
<evidence type="ECO:0000256" key="4">
    <source>
        <dbReference type="ARBA" id="ARBA00022989"/>
    </source>
</evidence>